<name>A0A0D5CFQ5_9MICO</name>
<reference evidence="4 6" key="1">
    <citation type="journal article" date="2015" name="Genome Announc.">
        <title>Complete Genome Sequence of Clavibacter michiganensis subsp. insidiosus R1-1 Using PacBio Single-Molecule Real-Time Technology.</title>
        <authorList>
            <person name="Lu Y."/>
            <person name="Samac D.A."/>
            <person name="Glazebrook J."/>
            <person name="Ishimaru C.A."/>
        </authorList>
    </citation>
    <scope>NUCLEOTIDE SEQUENCE [LARGE SCALE GENOMIC DNA]</scope>
    <source>
        <strain evidence="4 6">R1-1</strain>
    </source>
</reference>
<evidence type="ECO:0000256" key="3">
    <source>
        <dbReference type="SAM" id="Phobius"/>
    </source>
</evidence>
<reference evidence="5 7" key="2">
    <citation type="submission" date="2018-08" db="EMBL/GenBank/DDBJ databases">
        <title>Genome Sequence of Clavibacter michiganensis Subspecies type strains, and the Atypical Peach-Colored Strains Isolated from Tomato.</title>
        <authorList>
            <person name="Osdaghi E."/>
            <person name="Portier P."/>
            <person name="Briand M."/>
            <person name="Jacques M.-A."/>
        </authorList>
    </citation>
    <scope>NUCLEOTIDE SEQUENCE [LARGE SCALE GENOMIC DNA]</scope>
    <source>
        <strain evidence="5 7">CFBP 6488</strain>
    </source>
</reference>
<dbReference type="RefSeq" id="WP_045527109.1">
    <property type="nucleotide sequence ID" value="NZ_CP011043.1"/>
</dbReference>
<keyword evidence="3" id="KW-0812">Transmembrane</keyword>
<evidence type="ECO:0000313" key="6">
    <source>
        <dbReference type="Proteomes" id="UP000032604"/>
    </source>
</evidence>
<dbReference type="Pfam" id="PF03334">
    <property type="entry name" value="PhaG_MnhG_YufB"/>
    <property type="match status" value="1"/>
</dbReference>
<sequence>MSGILVSGPLADALDVVSLVLLLLGGVLSVAAGVGLLRFPDPLARMHAATKPQILGVILVLLALALQSQSLSTVAMLVPVLLFQMLTAPISAHMVGRAGYRLRHFLREDLLVDELEEAIDRAHEELRAADEVDASTLPVGSAENIAAEEAGHVPGGAGPRDAEPPVAAPTPDDPAHDGRDGEADAGRLPPGFG</sequence>
<feature type="region of interest" description="Disordered" evidence="2">
    <location>
        <begin position="143"/>
        <end position="193"/>
    </location>
</feature>
<evidence type="ECO:0000256" key="1">
    <source>
        <dbReference type="ARBA" id="ARBA00008404"/>
    </source>
</evidence>
<accession>A0A0D5CFQ5</accession>
<dbReference type="EMBL" id="QWEA01000010">
    <property type="protein sequence ID" value="RIJ44916.1"/>
    <property type="molecule type" value="Genomic_DNA"/>
</dbReference>
<dbReference type="NCBIfam" id="TIGR01300">
    <property type="entry name" value="CPA3_mnhG_phaG"/>
    <property type="match status" value="1"/>
</dbReference>
<keyword evidence="3" id="KW-1133">Transmembrane helix</keyword>
<evidence type="ECO:0000313" key="4">
    <source>
        <dbReference type="EMBL" id="AJW78461.1"/>
    </source>
</evidence>
<dbReference type="PATRIC" id="fig|33014.5.peg.901"/>
<dbReference type="OrthoDB" id="3214257at2"/>
<dbReference type="HOGENOM" id="CLU_121334_0_5_11"/>
<dbReference type="Proteomes" id="UP000032604">
    <property type="component" value="Chromosome"/>
</dbReference>
<evidence type="ECO:0000313" key="5">
    <source>
        <dbReference type="EMBL" id="RIJ44916.1"/>
    </source>
</evidence>
<evidence type="ECO:0000256" key="2">
    <source>
        <dbReference type="SAM" id="MobiDB-lite"/>
    </source>
</evidence>
<feature type="transmembrane region" description="Helical" evidence="3">
    <location>
        <begin position="16"/>
        <end position="37"/>
    </location>
</feature>
<protein>
    <submittedName>
        <fullName evidence="5">Monovalent cation/H(+) antiporter subunit G</fullName>
    </submittedName>
    <submittedName>
        <fullName evidence="4">Sodium:proton antiporter</fullName>
    </submittedName>
</protein>
<proteinExistence type="inferred from homology"/>
<organism evidence="4 6">
    <name type="scientific">Clavibacter michiganensis subsp. insidiosus</name>
    <dbReference type="NCBI Taxonomy" id="33014"/>
    <lineage>
        <taxon>Bacteria</taxon>
        <taxon>Bacillati</taxon>
        <taxon>Actinomycetota</taxon>
        <taxon>Actinomycetes</taxon>
        <taxon>Micrococcales</taxon>
        <taxon>Microbacteriaceae</taxon>
        <taxon>Clavibacter</taxon>
    </lineage>
</organism>
<dbReference type="InterPro" id="IPR005133">
    <property type="entry name" value="PhaG_MnhG_YufB"/>
</dbReference>
<feature type="compositionally biased region" description="Basic and acidic residues" evidence="2">
    <location>
        <begin position="173"/>
        <end position="185"/>
    </location>
</feature>
<evidence type="ECO:0000313" key="7">
    <source>
        <dbReference type="Proteomes" id="UP000266634"/>
    </source>
</evidence>
<gene>
    <name evidence="5" type="ORF">DZF93_01020</name>
    <name evidence="4" type="ORF">VO01_04325</name>
</gene>
<dbReference type="Proteomes" id="UP000266634">
    <property type="component" value="Unassembled WGS sequence"/>
</dbReference>
<dbReference type="AlphaFoldDB" id="A0A0D5CFQ5"/>
<dbReference type="PANTHER" id="PTHR34703">
    <property type="entry name" value="ANTIPORTER SUBUNIT MNHG2-RELATED"/>
    <property type="match status" value="1"/>
</dbReference>
<comment type="similarity">
    <text evidence="1">Belongs to the CPA3 antiporters (TC 2.A.63) subunit G family.</text>
</comment>
<dbReference type="GO" id="GO:0015385">
    <property type="term" value="F:sodium:proton antiporter activity"/>
    <property type="evidence" value="ECO:0007669"/>
    <property type="project" value="TreeGrafter"/>
</dbReference>
<keyword evidence="3" id="KW-0472">Membrane</keyword>
<dbReference type="NCBIfam" id="NF009314">
    <property type="entry name" value="PRK12674.1-2"/>
    <property type="match status" value="1"/>
</dbReference>
<dbReference type="PANTHER" id="PTHR34703:SF1">
    <property type="entry name" value="ANTIPORTER SUBUNIT MNHG2-RELATED"/>
    <property type="match status" value="1"/>
</dbReference>
<dbReference type="KEGG" id="cmh:VO01_04325"/>
<dbReference type="EMBL" id="CP011043">
    <property type="protein sequence ID" value="AJW78461.1"/>
    <property type="molecule type" value="Genomic_DNA"/>
</dbReference>